<accession>A0A6J5LYK0</accession>
<gene>
    <name evidence="1" type="ORF">UFOVP345_25</name>
</gene>
<organism evidence="1">
    <name type="scientific">uncultured Caudovirales phage</name>
    <dbReference type="NCBI Taxonomy" id="2100421"/>
    <lineage>
        <taxon>Viruses</taxon>
        <taxon>Duplodnaviria</taxon>
        <taxon>Heunggongvirae</taxon>
        <taxon>Uroviricota</taxon>
        <taxon>Caudoviricetes</taxon>
        <taxon>Peduoviridae</taxon>
        <taxon>Maltschvirus</taxon>
        <taxon>Maltschvirus maltsch</taxon>
    </lineage>
</organism>
<sequence>MTPIDAVRAETQAKEVYEAAAAAYRANRDEALDAQLLQALKDARRALQDAQATRRRVAPYR</sequence>
<reference evidence="1" key="1">
    <citation type="submission" date="2020-04" db="EMBL/GenBank/DDBJ databases">
        <authorList>
            <person name="Chiriac C."/>
            <person name="Salcher M."/>
            <person name="Ghai R."/>
            <person name="Kavagutti S V."/>
        </authorList>
    </citation>
    <scope>NUCLEOTIDE SEQUENCE</scope>
</reference>
<proteinExistence type="predicted"/>
<dbReference type="EMBL" id="LR796353">
    <property type="protein sequence ID" value="CAB4139191.1"/>
    <property type="molecule type" value="Genomic_DNA"/>
</dbReference>
<protein>
    <submittedName>
        <fullName evidence="1">Uncharacterized protein</fullName>
    </submittedName>
</protein>
<evidence type="ECO:0000313" key="1">
    <source>
        <dbReference type="EMBL" id="CAB4139191.1"/>
    </source>
</evidence>
<name>A0A6J5LYK0_9CAUD</name>